<protein>
    <submittedName>
        <fullName evidence="1">Uncharacterized protein</fullName>
    </submittedName>
</protein>
<reference evidence="1" key="1">
    <citation type="submission" date="2023-03" db="EMBL/GenBank/DDBJ databases">
        <title>Chromosome-level genomes of two armyworms, Mythimna separata and Mythimna loreyi, provide insights into the biosynthesis and reception of sex pheromones.</title>
        <authorList>
            <person name="Zhao H."/>
        </authorList>
    </citation>
    <scope>NUCLEOTIDE SEQUENCE</scope>
    <source>
        <strain evidence="1">BeijingLab</strain>
    </source>
</reference>
<proteinExistence type="predicted"/>
<keyword evidence="2" id="KW-1185">Reference proteome</keyword>
<organism evidence="1 2">
    <name type="scientific">Mythimna loreyi</name>
    <dbReference type="NCBI Taxonomy" id="667449"/>
    <lineage>
        <taxon>Eukaryota</taxon>
        <taxon>Metazoa</taxon>
        <taxon>Ecdysozoa</taxon>
        <taxon>Arthropoda</taxon>
        <taxon>Hexapoda</taxon>
        <taxon>Insecta</taxon>
        <taxon>Pterygota</taxon>
        <taxon>Neoptera</taxon>
        <taxon>Endopterygota</taxon>
        <taxon>Lepidoptera</taxon>
        <taxon>Glossata</taxon>
        <taxon>Ditrysia</taxon>
        <taxon>Noctuoidea</taxon>
        <taxon>Noctuidae</taxon>
        <taxon>Noctuinae</taxon>
        <taxon>Hadenini</taxon>
        <taxon>Mythimna</taxon>
    </lineage>
</organism>
<comment type="caution">
    <text evidence="1">The sequence shown here is derived from an EMBL/GenBank/DDBJ whole genome shotgun (WGS) entry which is preliminary data.</text>
</comment>
<dbReference type="Proteomes" id="UP001231649">
    <property type="component" value="Chromosome 30"/>
</dbReference>
<name>A0ACC2Q035_9NEOP</name>
<accession>A0ACC2Q035</accession>
<dbReference type="EMBL" id="CM056806">
    <property type="protein sequence ID" value="KAJ8705104.1"/>
    <property type="molecule type" value="Genomic_DNA"/>
</dbReference>
<gene>
    <name evidence="1" type="ORF">PYW08_012424</name>
</gene>
<evidence type="ECO:0000313" key="1">
    <source>
        <dbReference type="EMBL" id="KAJ8705104.1"/>
    </source>
</evidence>
<sequence length="115" mass="13354">MIARRFSRCATEVKITLFKAFCTSFYTSSLWVSYTRGQYNALRVQYNNAFRVLVGLPRFCSASGMFAESQVDCFYSTVRKRCTSLVRRVRASANSILRVFAHRFDCQYLNHCCII</sequence>
<evidence type="ECO:0000313" key="2">
    <source>
        <dbReference type="Proteomes" id="UP001231649"/>
    </source>
</evidence>